<evidence type="ECO:0000313" key="2">
    <source>
        <dbReference type="Proteomes" id="UP000446658"/>
    </source>
</evidence>
<proteinExistence type="predicted"/>
<dbReference type="EMBL" id="WLYX01000001">
    <property type="protein sequence ID" value="MTD32770.1"/>
    <property type="molecule type" value="Genomic_DNA"/>
</dbReference>
<dbReference type="Proteomes" id="UP000446658">
    <property type="component" value="Unassembled WGS sequence"/>
</dbReference>
<gene>
    <name evidence="1" type="ORF">GKE73_04240</name>
</gene>
<dbReference type="RefSeq" id="WP_230369334.1">
    <property type="nucleotide sequence ID" value="NZ_WLYX01000001.1"/>
</dbReference>
<sequence>MFFALRLALIAFYAKPLPSLDALGEWPHALLLGARFDLKIGAIVGALFSLVGLLVRPGARKISAPENPRATSGTHQRAVYFFADRHHQPVLLRVLSVADQRHYFRAV</sequence>
<evidence type="ECO:0000313" key="1">
    <source>
        <dbReference type="EMBL" id="MTD32770.1"/>
    </source>
</evidence>
<protein>
    <submittedName>
        <fullName evidence="1">Uncharacterized protein</fullName>
    </submittedName>
</protein>
<comment type="caution">
    <text evidence="1">The sequence shown here is derived from an EMBL/GenBank/DDBJ whole genome shotgun (WGS) entry which is preliminary data.</text>
</comment>
<dbReference type="AlphaFoldDB" id="A0A844GBP2"/>
<name>A0A844GBP2_9NEIS</name>
<accession>A0A844GBP2</accession>
<keyword evidence="2" id="KW-1185">Reference proteome</keyword>
<organism evidence="1 2">
    <name type="scientific">Paludibacterium denitrificans</name>
    <dbReference type="NCBI Taxonomy" id="2675226"/>
    <lineage>
        <taxon>Bacteria</taxon>
        <taxon>Pseudomonadati</taxon>
        <taxon>Pseudomonadota</taxon>
        <taxon>Betaproteobacteria</taxon>
        <taxon>Neisseriales</taxon>
        <taxon>Chromobacteriaceae</taxon>
        <taxon>Paludibacterium</taxon>
    </lineage>
</organism>
<reference evidence="1 2" key="1">
    <citation type="submission" date="2019-11" db="EMBL/GenBank/DDBJ databases">
        <title>Draft genome sequence of Paludibacterium sp. dN18-1.</title>
        <authorList>
            <person name="Im W.-T."/>
        </authorList>
    </citation>
    <scope>NUCLEOTIDE SEQUENCE [LARGE SCALE GENOMIC DNA]</scope>
    <source>
        <strain evidence="2">dN 18-1</strain>
    </source>
</reference>